<sequence>MSSHGQQNNGGYDHVPPTQYLDAGGEPGDDNRRRGQNPEPDPYHQPHAGGAYDEYVRPDSFDVSYYTDSHDPVYLANDRNYPMPVPQPLAGAPADPSPHQQQHPVANDPYSYDAYDAHRSATGNLLSPDAPLADMSMQGSHPGKQKRRSGKHRSGADSDYETMSDGAFSIRSSLVRTPASRASGEVDVFGAY</sequence>
<protein>
    <submittedName>
        <fullName evidence="1">Uncharacterized protein</fullName>
    </submittedName>
</protein>
<dbReference type="Proteomes" id="UP001145114">
    <property type="component" value="Unassembled WGS sequence"/>
</dbReference>
<dbReference type="EMBL" id="JAMZIH010008805">
    <property type="protein sequence ID" value="KAJ1671326.1"/>
    <property type="molecule type" value="Genomic_DNA"/>
</dbReference>
<feature type="non-terminal residue" evidence="1">
    <location>
        <position position="192"/>
    </location>
</feature>
<keyword evidence="2" id="KW-1185">Reference proteome</keyword>
<evidence type="ECO:0000313" key="1">
    <source>
        <dbReference type="EMBL" id="KAJ1671326.1"/>
    </source>
</evidence>
<gene>
    <name evidence="1" type="ORF">EV182_007697</name>
</gene>
<reference evidence="1" key="1">
    <citation type="submission" date="2022-06" db="EMBL/GenBank/DDBJ databases">
        <title>Phylogenomic reconstructions and comparative analyses of Kickxellomycotina fungi.</title>
        <authorList>
            <person name="Reynolds N.K."/>
            <person name="Stajich J.E."/>
            <person name="Barry K."/>
            <person name="Grigoriev I.V."/>
            <person name="Crous P."/>
            <person name="Smith M.E."/>
        </authorList>
    </citation>
    <scope>NUCLEOTIDE SEQUENCE</scope>
    <source>
        <strain evidence="1">RSA 2271</strain>
    </source>
</reference>
<name>A0ACC1H838_9FUNG</name>
<organism evidence="1 2">
    <name type="scientific">Spiromyces aspiralis</name>
    <dbReference type="NCBI Taxonomy" id="68401"/>
    <lineage>
        <taxon>Eukaryota</taxon>
        <taxon>Fungi</taxon>
        <taxon>Fungi incertae sedis</taxon>
        <taxon>Zoopagomycota</taxon>
        <taxon>Kickxellomycotina</taxon>
        <taxon>Kickxellomycetes</taxon>
        <taxon>Kickxellales</taxon>
        <taxon>Kickxellaceae</taxon>
        <taxon>Spiromyces</taxon>
    </lineage>
</organism>
<accession>A0ACC1H838</accession>
<evidence type="ECO:0000313" key="2">
    <source>
        <dbReference type="Proteomes" id="UP001145114"/>
    </source>
</evidence>
<proteinExistence type="predicted"/>
<comment type="caution">
    <text evidence="1">The sequence shown here is derived from an EMBL/GenBank/DDBJ whole genome shotgun (WGS) entry which is preliminary data.</text>
</comment>